<dbReference type="NCBIfam" id="NF002490">
    <property type="entry name" value="PRK01777.1"/>
    <property type="match status" value="1"/>
</dbReference>
<dbReference type="PANTHER" id="PTHR37483:SF1">
    <property type="entry name" value="UPF0125 PROTEIN RATB"/>
    <property type="match status" value="1"/>
</dbReference>
<dbReference type="InterPro" id="IPR016155">
    <property type="entry name" value="Mopterin_synth/thiamin_S_b"/>
</dbReference>
<comment type="similarity">
    <text evidence="1 2">Belongs to the UPF0125 (RnfH) family.</text>
</comment>
<protein>
    <recommendedName>
        <fullName evidence="2">UPF0125 protein GCM10010995_14640</fullName>
    </recommendedName>
</protein>
<dbReference type="Pfam" id="PF03658">
    <property type="entry name" value="Ub-RnfH"/>
    <property type="match status" value="1"/>
</dbReference>
<accession>A0A8J3E937</accession>
<evidence type="ECO:0000256" key="2">
    <source>
        <dbReference type="HAMAP-Rule" id="MF_00460"/>
    </source>
</evidence>
<dbReference type="OrthoDB" id="9796575at2"/>
<dbReference type="AlphaFoldDB" id="A0A8J3E937"/>
<dbReference type="SUPFAM" id="SSF54285">
    <property type="entry name" value="MoaD/ThiS"/>
    <property type="match status" value="1"/>
</dbReference>
<comment type="caution">
    <text evidence="3">The sequence shown here is derived from an EMBL/GenBank/DDBJ whole genome shotgun (WGS) entry which is preliminary data.</text>
</comment>
<dbReference type="EMBL" id="BMJS01000014">
    <property type="protein sequence ID" value="GGF98455.1"/>
    <property type="molecule type" value="Genomic_DNA"/>
</dbReference>
<dbReference type="Proteomes" id="UP000636949">
    <property type="component" value="Unassembled WGS sequence"/>
</dbReference>
<sequence>MKVEVIYANPQEQKLYQLECDKNTTVRDVITQSGVLSDFPEIDLMTQSIGIYSEVVTLDHIVKPDDRIEIYRKLIIDPKDARRIRAEEKRKKDGLKLFGA</sequence>
<evidence type="ECO:0000313" key="3">
    <source>
        <dbReference type="EMBL" id="GGF98455.1"/>
    </source>
</evidence>
<dbReference type="PANTHER" id="PTHR37483">
    <property type="entry name" value="UPF0125 PROTEIN RATB"/>
    <property type="match status" value="1"/>
</dbReference>
<dbReference type="Gene3D" id="3.10.20.280">
    <property type="entry name" value="RnfH-like"/>
    <property type="match status" value="1"/>
</dbReference>
<evidence type="ECO:0000313" key="4">
    <source>
        <dbReference type="Proteomes" id="UP000636949"/>
    </source>
</evidence>
<reference evidence="3" key="1">
    <citation type="journal article" date="2014" name="Int. J. Syst. Evol. Microbiol.">
        <title>Complete genome sequence of Corynebacterium casei LMG S-19264T (=DSM 44701T), isolated from a smear-ripened cheese.</title>
        <authorList>
            <consortium name="US DOE Joint Genome Institute (JGI-PGF)"/>
            <person name="Walter F."/>
            <person name="Albersmeier A."/>
            <person name="Kalinowski J."/>
            <person name="Ruckert C."/>
        </authorList>
    </citation>
    <scope>NUCLEOTIDE SEQUENCE</scope>
    <source>
        <strain evidence="3">CGMCC 1.15758</strain>
    </source>
</reference>
<dbReference type="HAMAP" id="MF_00460">
    <property type="entry name" value="UPF0125_RnfH"/>
    <property type="match status" value="1"/>
</dbReference>
<reference evidence="3" key="2">
    <citation type="submission" date="2020-09" db="EMBL/GenBank/DDBJ databases">
        <authorList>
            <person name="Sun Q."/>
            <person name="Zhou Y."/>
        </authorList>
    </citation>
    <scope>NUCLEOTIDE SEQUENCE</scope>
    <source>
        <strain evidence="3">CGMCC 1.15758</strain>
    </source>
</reference>
<name>A0A8J3E937_9GAMM</name>
<evidence type="ECO:0000256" key="1">
    <source>
        <dbReference type="ARBA" id="ARBA00010645"/>
    </source>
</evidence>
<proteinExistence type="inferred from homology"/>
<dbReference type="InterPro" id="IPR037021">
    <property type="entry name" value="RnfH_sf"/>
</dbReference>
<keyword evidence="4" id="KW-1185">Reference proteome</keyword>
<dbReference type="RefSeq" id="WP_117002695.1">
    <property type="nucleotide sequence ID" value="NZ_BMJS01000014.1"/>
</dbReference>
<dbReference type="InterPro" id="IPR005346">
    <property type="entry name" value="RnfH"/>
</dbReference>
<organism evidence="3 4">
    <name type="scientific">Cysteiniphilum litorale</name>
    <dbReference type="NCBI Taxonomy" id="2056700"/>
    <lineage>
        <taxon>Bacteria</taxon>
        <taxon>Pseudomonadati</taxon>
        <taxon>Pseudomonadota</taxon>
        <taxon>Gammaproteobacteria</taxon>
        <taxon>Thiotrichales</taxon>
        <taxon>Fastidiosibacteraceae</taxon>
        <taxon>Cysteiniphilum</taxon>
    </lineage>
</organism>
<gene>
    <name evidence="3" type="ORF">GCM10010995_14640</name>
</gene>